<accession>A0A162AJ58</accession>
<dbReference type="PATRIC" id="fig|1365251.3.peg.2137"/>
<gene>
    <name evidence="2" type="ORF">N476_14630</name>
</gene>
<feature type="compositionally biased region" description="Polar residues" evidence="1">
    <location>
        <begin position="14"/>
        <end position="27"/>
    </location>
</feature>
<evidence type="ECO:0000313" key="3">
    <source>
        <dbReference type="Proteomes" id="UP000076503"/>
    </source>
</evidence>
<sequence>MKLSFKKTSLKSLNQKSSEMAKNQTKNVAGGNARYTLNCLTGGPNDWCQEK</sequence>
<evidence type="ECO:0000256" key="1">
    <source>
        <dbReference type="SAM" id="MobiDB-lite"/>
    </source>
</evidence>
<dbReference type="AlphaFoldDB" id="A0A162AJ58"/>
<evidence type="ECO:0000313" key="2">
    <source>
        <dbReference type="EMBL" id="KZN50874.1"/>
    </source>
</evidence>
<dbReference type="Proteomes" id="UP000076503">
    <property type="component" value="Unassembled WGS sequence"/>
</dbReference>
<protein>
    <submittedName>
        <fullName evidence="2">Uncharacterized protein</fullName>
    </submittedName>
</protein>
<feature type="region of interest" description="Disordered" evidence="1">
    <location>
        <begin position="1"/>
        <end position="27"/>
    </location>
</feature>
<organism evidence="2 3">
    <name type="scientific">Pseudoalteromonas luteoviolacea H33</name>
    <dbReference type="NCBI Taxonomy" id="1365251"/>
    <lineage>
        <taxon>Bacteria</taxon>
        <taxon>Pseudomonadati</taxon>
        <taxon>Pseudomonadota</taxon>
        <taxon>Gammaproteobacteria</taxon>
        <taxon>Alteromonadales</taxon>
        <taxon>Pseudoalteromonadaceae</taxon>
        <taxon>Pseudoalteromonas</taxon>
    </lineage>
</organism>
<comment type="caution">
    <text evidence="2">The sequence shown here is derived from an EMBL/GenBank/DDBJ whole genome shotgun (WGS) entry which is preliminary data.</text>
</comment>
<name>A0A162AJ58_9GAMM</name>
<reference evidence="2 3" key="1">
    <citation type="submission" date="2013-07" db="EMBL/GenBank/DDBJ databases">
        <title>Comparative Genomic and Metabolomic Analysis of Twelve Strains of Pseudoalteromonas luteoviolacea.</title>
        <authorList>
            <person name="Vynne N.G."/>
            <person name="Mansson M."/>
            <person name="Gram L."/>
        </authorList>
    </citation>
    <scope>NUCLEOTIDE SEQUENCE [LARGE SCALE GENOMIC DNA]</scope>
    <source>
        <strain evidence="2 3">H33</strain>
    </source>
</reference>
<dbReference type="RefSeq" id="WP_155731923.1">
    <property type="nucleotide sequence ID" value="NZ_AUXZ01000070.1"/>
</dbReference>
<dbReference type="EMBL" id="AUXZ01000070">
    <property type="protein sequence ID" value="KZN50874.1"/>
    <property type="molecule type" value="Genomic_DNA"/>
</dbReference>
<proteinExistence type="predicted"/>